<dbReference type="CDD" id="cd06529">
    <property type="entry name" value="S24_LexA-like"/>
    <property type="match status" value="1"/>
</dbReference>
<name>A0A1E8FCV9_9ALTE</name>
<evidence type="ECO:0000313" key="3">
    <source>
        <dbReference type="Proteomes" id="UP000176037"/>
    </source>
</evidence>
<organism evidence="2 3">
    <name type="scientific">Alteromonas lipolytica</name>
    <dbReference type="NCBI Taxonomy" id="1856405"/>
    <lineage>
        <taxon>Bacteria</taxon>
        <taxon>Pseudomonadati</taxon>
        <taxon>Pseudomonadota</taxon>
        <taxon>Gammaproteobacteria</taxon>
        <taxon>Alteromonadales</taxon>
        <taxon>Alteromonadaceae</taxon>
        <taxon>Alteromonas/Salinimonas group</taxon>
        <taxon>Alteromonas</taxon>
    </lineage>
</organism>
<dbReference type="InterPro" id="IPR036286">
    <property type="entry name" value="LexA/Signal_pep-like_sf"/>
</dbReference>
<proteinExistence type="predicted"/>
<reference evidence="2 3" key="1">
    <citation type="submission" date="2016-09" db="EMBL/GenBank/DDBJ databases">
        <title>Alteromonas lipolytica, a new species isolated from sea water.</title>
        <authorList>
            <person name="Wu Y.-H."/>
            <person name="Cheng H."/>
            <person name="Xu X.-W."/>
        </authorList>
    </citation>
    <scope>NUCLEOTIDE SEQUENCE [LARGE SCALE GENOMIC DNA]</scope>
    <source>
        <strain evidence="2 3">JW12</strain>
    </source>
</reference>
<dbReference type="InterPro" id="IPR050077">
    <property type="entry name" value="LexA_repressor"/>
</dbReference>
<keyword evidence="3" id="KW-1185">Reference proteome</keyword>
<dbReference type="Proteomes" id="UP000176037">
    <property type="component" value="Unassembled WGS sequence"/>
</dbReference>
<dbReference type="PANTHER" id="PTHR33516">
    <property type="entry name" value="LEXA REPRESSOR"/>
    <property type="match status" value="1"/>
</dbReference>
<dbReference type="PANTHER" id="PTHR33516:SF2">
    <property type="entry name" value="LEXA REPRESSOR-RELATED"/>
    <property type="match status" value="1"/>
</dbReference>
<dbReference type="AlphaFoldDB" id="A0A1E8FCV9"/>
<dbReference type="STRING" id="1856405.BFC17_02545"/>
<comment type="caution">
    <text evidence="2">The sequence shown here is derived from an EMBL/GenBank/DDBJ whole genome shotgun (WGS) entry which is preliminary data.</text>
</comment>
<sequence length="138" mass="15109">MLQIIPVAAQAGISGFESPAAEYKQLALDLDELLIEHPTATFIGQAQGDSMTGVGIFDGDLLIVDRAAHPTSLDVIVANLNGNFVCKLYDRKAQVLLSPGLDHQPYALGEGDLFEVEGIVVRSVRMHRYVRWLSQCMR</sequence>
<dbReference type="InterPro" id="IPR015927">
    <property type="entry name" value="Peptidase_S24_S26A/B/C"/>
</dbReference>
<evidence type="ECO:0000313" key="2">
    <source>
        <dbReference type="EMBL" id="OFI33596.1"/>
    </source>
</evidence>
<dbReference type="Pfam" id="PF00717">
    <property type="entry name" value="Peptidase_S24"/>
    <property type="match status" value="1"/>
</dbReference>
<evidence type="ECO:0000259" key="1">
    <source>
        <dbReference type="Pfam" id="PF00717"/>
    </source>
</evidence>
<dbReference type="SUPFAM" id="SSF51306">
    <property type="entry name" value="LexA/Signal peptidase"/>
    <property type="match status" value="1"/>
</dbReference>
<dbReference type="EMBL" id="MJIC01000015">
    <property type="protein sequence ID" value="OFI33596.1"/>
    <property type="molecule type" value="Genomic_DNA"/>
</dbReference>
<dbReference type="OrthoDB" id="9787787at2"/>
<dbReference type="InterPro" id="IPR039418">
    <property type="entry name" value="LexA-like"/>
</dbReference>
<dbReference type="RefSeq" id="WP_070177971.1">
    <property type="nucleotide sequence ID" value="NZ_BMJR01000002.1"/>
</dbReference>
<gene>
    <name evidence="2" type="ORF">BFC17_02545</name>
</gene>
<dbReference type="Gene3D" id="2.10.109.10">
    <property type="entry name" value="Umud Fragment, subunit A"/>
    <property type="match status" value="1"/>
</dbReference>
<feature type="domain" description="Peptidase S24/S26A/S26B/S26C" evidence="1">
    <location>
        <begin position="9"/>
        <end position="120"/>
    </location>
</feature>
<protein>
    <submittedName>
        <fullName evidence="2">DNA polymerase V</fullName>
    </submittedName>
</protein>
<accession>A0A1E8FCV9</accession>